<organism evidence="4 5">
    <name type="scientific">Coffea arabica</name>
    <name type="common">Arabian coffee</name>
    <dbReference type="NCBI Taxonomy" id="13443"/>
    <lineage>
        <taxon>Eukaryota</taxon>
        <taxon>Viridiplantae</taxon>
        <taxon>Streptophyta</taxon>
        <taxon>Embryophyta</taxon>
        <taxon>Tracheophyta</taxon>
        <taxon>Spermatophyta</taxon>
        <taxon>Magnoliopsida</taxon>
        <taxon>eudicotyledons</taxon>
        <taxon>Gunneridae</taxon>
        <taxon>Pentapetalae</taxon>
        <taxon>asterids</taxon>
        <taxon>lamiids</taxon>
        <taxon>Gentianales</taxon>
        <taxon>Rubiaceae</taxon>
        <taxon>Ixoroideae</taxon>
        <taxon>Gardenieae complex</taxon>
        <taxon>Bertiereae - Coffeeae clade</taxon>
        <taxon>Coffeeae</taxon>
        <taxon>Coffea</taxon>
    </lineage>
</organism>
<comment type="catalytic activity">
    <reaction evidence="1">
        <text>ATP + H2O = ADP + phosphate + H(+)</text>
        <dbReference type="Rhea" id="RHEA:13065"/>
        <dbReference type="ChEBI" id="CHEBI:15377"/>
        <dbReference type="ChEBI" id="CHEBI:15378"/>
        <dbReference type="ChEBI" id="CHEBI:30616"/>
        <dbReference type="ChEBI" id="CHEBI:43474"/>
        <dbReference type="ChEBI" id="CHEBI:456216"/>
        <dbReference type="EC" id="5.6.2.3"/>
    </reaction>
</comment>
<dbReference type="RefSeq" id="XP_071905589.1">
    <property type="nucleotide sequence ID" value="XM_072049488.1"/>
</dbReference>
<keyword evidence="1" id="KW-0233">DNA recombination</keyword>
<keyword evidence="1" id="KW-0378">Hydrolase</keyword>
<dbReference type="InterPro" id="IPR027417">
    <property type="entry name" value="P-loop_NTPase"/>
</dbReference>
<gene>
    <name evidence="5" type="primary">LOC140006831</name>
</gene>
<keyword evidence="1" id="KW-0067">ATP-binding</keyword>
<name>A0ABM4UE87_COFAR</name>
<keyword evidence="1" id="KW-0347">Helicase</keyword>
<dbReference type="PANTHER" id="PTHR10492:SF100">
    <property type="entry name" value="ATP-DEPENDENT DNA HELICASE"/>
    <property type="match status" value="1"/>
</dbReference>
<comment type="similarity">
    <text evidence="1">Belongs to the helicase family.</text>
</comment>
<dbReference type="SUPFAM" id="SSF52540">
    <property type="entry name" value="P-loop containing nucleoside triphosphate hydrolases"/>
    <property type="match status" value="2"/>
</dbReference>
<evidence type="ECO:0000313" key="4">
    <source>
        <dbReference type="Proteomes" id="UP001652660"/>
    </source>
</evidence>
<dbReference type="InterPro" id="IPR049163">
    <property type="entry name" value="Pif1-like_2B_dom"/>
</dbReference>
<dbReference type="Proteomes" id="UP001652660">
    <property type="component" value="Chromosome 5e"/>
</dbReference>
<dbReference type="CDD" id="cd18809">
    <property type="entry name" value="SF1_C_RecD"/>
    <property type="match status" value="1"/>
</dbReference>
<dbReference type="Pfam" id="PF21530">
    <property type="entry name" value="Pif1_2B_dom"/>
    <property type="match status" value="1"/>
</dbReference>
<keyword evidence="1" id="KW-0227">DNA damage</keyword>
<dbReference type="EC" id="5.6.2.3" evidence="1"/>
<proteinExistence type="inferred from homology"/>
<evidence type="ECO:0000313" key="5">
    <source>
        <dbReference type="RefSeq" id="XP_071905589.1"/>
    </source>
</evidence>
<protein>
    <recommendedName>
        <fullName evidence="1">ATP-dependent DNA helicase</fullName>
        <ecNumber evidence="1">5.6.2.3</ecNumber>
    </recommendedName>
</protein>
<accession>A0ABM4UE87</accession>
<reference evidence="5" key="1">
    <citation type="submission" date="2025-08" db="UniProtKB">
        <authorList>
            <consortium name="RefSeq"/>
        </authorList>
    </citation>
    <scope>IDENTIFICATION</scope>
    <source>
        <tissue evidence="5">Leaves</tissue>
    </source>
</reference>
<dbReference type="PANTHER" id="PTHR10492">
    <property type="match status" value="1"/>
</dbReference>
<dbReference type="Gene3D" id="3.40.50.300">
    <property type="entry name" value="P-loop containing nucleotide triphosphate hydrolases"/>
    <property type="match status" value="2"/>
</dbReference>
<evidence type="ECO:0000256" key="1">
    <source>
        <dbReference type="RuleBase" id="RU363044"/>
    </source>
</evidence>
<dbReference type="GeneID" id="140006831"/>
<sequence length="730" mass="83286">MTPAVYTLQVHLPGQQLITFNKNSDLLQLMRKIDFSKTMLTEFFKMNKTNERAETLKCFYREFPEHFVWSFKYKAWTERKRKKAIGRLVAISPHEGERYYLRLLLTHVRAPTSFDDLLTISGQKMDCFRDAALALGLLQSDTYLQYTLEEAALFQMPSSLRLLFATILVHCSPTDPRFLWNKFPLELSADYHRSHHLCFYTAKEIRNKALQEIKKMVEQMGKSFADYHLTTDIPPAVHYDKLTKEIECERNIEVLAEDLIMSSRLNIEQQHAYDLILQSVFSPIGQSFFVDGPGGTGKTFLYRSLLATLRSQGHIAIAVATSGVAASILPGGRTAHSRFKMPLDFSRNKTCQISKQGSIARLLFQSRLILWDEASMAKREIVEAFDGLLRDIMDCDLPFGGKVVVFGGDFRQTLPVIKQATKQTLIESSLPNSPLWPKLQKLHLTQNMRAILDPAFSEFLLRIGEGREPVDIDGEITLSFEMVIPYTDKEKSLNRLLEFVFPDLTAYLKDPYSMINRCVLAPKNTSVDEINDMLIRRFPGNLHVYVSSDRTVDPRHQGDYEDFLNSQNPKGLPPHKLVLKENCPIMLMRNLNPTEGLCNGTRLICRELRQNTICAEIAFGQHQGKRIFLPKIPIQVSDNDKNGLPFIRTQFPVRVCFALTINKSQGQTLDYVGIYLREPVFSHGQLYVALSRVKTSAAVKVLILPGTFDGIKTDCKTRNVVFEEILHLTA</sequence>
<dbReference type="InterPro" id="IPR010285">
    <property type="entry name" value="DNA_helicase_pif1-like_DEAD"/>
</dbReference>
<comment type="cofactor">
    <cofactor evidence="1">
        <name>Mg(2+)</name>
        <dbReference type="ChEBI" id="CHEBI:18420"/>
    </cofactor>
</comment>
<keyword evidence="4" id="KW-1185">Reference proteome</keyword>
<keyword evidence="1" id="KW-0547">Nucleotide-binding</keyword>
<feature type="domain" description="DNA helicase Pif1-like 2B" evidence="3">
    <location>
        <begin position="562"/>
        <end position="607"/>
    </location>
</feature>
<feature type="domain" description="DNA helicase Pif1-like DEAD-box helicase" evidence="2">
    <location>
        <begin position="265"/>
        <end position="468"/>
    </location>
</feature>
<keyword evidence="1" id="KW-0234">DNA repair</keyword>
<evidence type="ECO:0000259" key="2">
    <source>
        <dbReference type="Pfam" id="PF05970"/>
    </source>
</evidence>
<evidence type="ECO:0000259" key="3">
    <source>
        <dbReference type="Pfam" id="PF21530"/>
    </source>
</evidence>
<dbReference type="Pfam" id="PF05970">
    <property type="entry name" value="PIF1"/>
    <property type="match status" value="1"/>
</dbReference>